<comment type="caution">
    <text evidence="13">The sequence shown here is derived from an EMBL/GenBank/DDBJ whole genome shotgun (WGS) entry which is preliminary data.</text>
</comment>
<organism evidence="13">
    <name type="scientific">marine sediment metagenome</name>
    <dbReference type="NCBI Taxonomy" id="412755"/>
    <lineage>
        <taxon>unclassified sequences</taxon>
        <taxon>metagenomes</taxon>
        <taxon>ecological metagenomes</taxon>
    </lineage>
</organism>
<dbReference type="InterPro" id="IPR003594">
    <property type="entry name" value="HATPase_dom"/>
</dbReference>
<dbReference type="InterPro" id="IPR004358">
    <property type="entry name" value="Sig_transdc_His_kin-like_C"/>
</dbReference>
<proteinExistence type="predicted"/>
<keyword evidence="6" id="KW-0808">Transferase</keyword>
<sequence length="221" mass="24760">MSHELRTPLNSIIGFTGIMLQEMSGKINKEQRKQLTLVKNSANHLLALINDIIDISKIEAGKVEIAIEEFDLSLLAQEIKDSFAVALDEKELKLLLQTPQMLIIKTDKQRTGQVLVNFVSNAVKFTDKGEIEIKIVKKDKTAEISVRDTGVGVKKEDMNKLFKDFSRIPIKDRTIEGTGLGLYLSKKIANLLDGDIRAESEFGKGSVFTLTLPLKYKEEKV</sequence>
<reference evidence="13" key="1">
    <citation type="journal article" date="2014" name="Front. Microbiol.">
        <title>High frequency of phylogenetically diverse reductive dehalogenase-homologous genes in deep subseafloor sedimentary metagenomes.</title>
        <authorList>
            <person name="Kawai M."/>
            <person name="Futagami T."/>
            <person name="Toyoda A."/>
            <person name="Takaki Y."/>
            <person name="Nishi S."/>
            <person name="Hori S."/>
            <person name="Arai W."/>
            <person name="Tsubouchi T."/>
            <person name="Morono Y."/>
            <person name="Uchiyama I."/>
            <person name="Ito T."/>
            <person name="Fujiyama A."/>
            <person name="Inagaki F."/>
            <person name="Takami H."/>
        </authorList>
    </citation>
    <scope>NUCLEOTIDE SEQUENCE</scope>
    <source>
        <strain evidence="13">Expedition CK06-06</strain>
    </source>
</reference>
<evidence type="ECO:0000256" key="7">
    <source>
        <dbReference type="ARBA" id="ARBA00022741"/>
    </source>
</evidence>
<keyword evidence="11" id="KW-0472">Membrane</keyword>
<dbReference type="InterPro" id="IPR036890">
    <property type="entry name" value="HATPase_C_sf"/>
</dbReference>
<dbReference type="InterPro" id="IPR005467">
    <property type="entry name" value="His_kinase_dom"/>
</dbReference>
<dbReference type="FunFam" id="3.30.565.10:FF:000023">
    <property type="entry name" value="PAS domain-containing sensor histidine kinase"/>
    <property type="match status" value="1"/>
</dbReference>
<evidence type="ECO:0000256" key="9">
    <source>
        <dbReference type="ARBA" id="ARBA00022840"/>
    </source>
</evidence>
<evidence type="ECO:0000256" key="5">
    <source>
        <dbReference type="ARBA" id="ARBA00022553"/>
    </source>
</evidence>
<dbReference type="PROSITE" id="PS50109">
    <property type="entry name" value="HIS_KIN"/>
    <property type="match status" value="1"/>
</dbReference>
<dbReference type="SMART" id="SM00387">
    <property type="entry name" value="HATPase_c"/>
    <property type="match status" value="1"/>
</dbReference>
<keyword evidence="5" id="KW-0597">Phosphoprotein</keyword>
<dbReference type="EMBL" id="BARW01025018">
    <property type="protein sequence ID" value="GAI98569.1"/>
    <property type="molecule type" value="Genomic_DNA"/>
</dbReference>
<dbReference type="InterPro" id="IPR003661">
    <property type="entry name" value="HisK_dim/P_dom"/>
</dbReference>
<evidence type="ECO:0000256" key="3">
    <source>
        <dbReference type="ARBA" id="ARBA00012438"/>
    </source>
</evidence>
<dbReference type="CDD" id="cd00082">
    <property type="entry name" value="HisKA"/>
    <property type="match status" value="1"/>
</dbReference>
<dbReference type="PRINTS" id="PR00344">
    <property type="entry name" value="BCTRLSENSOR"/>
</dbReference>
<evidence type="ECO:0000313" key="13">
    <source>
        <dbReference type="EMBL" id="GAI98569.1"/>
    </source>
</evidence>
<dbReference type="PANTHER" id="PTHR43711:SF31">
    <property type="entry name" value="HISTIDINE KINASE"/>
    <property type="match status" value="1"/>
</dbReference>
<dbReference type="GO" id="GO:0005524">
    <property type="term" value="F:ATP binding"/>
    <property type="evidence" value="ECO:0007669"/>
    <property type="project" value="UniProtKB-KW"/>
</dbReference>
<evidence type="ECO:0000256" key="2">
    <source>
        <dbReference type="ARBA" id="ARBA00004236"/>
    </source>
</evidence>
<evidence type="ECO:0000256" key="1">
    <source>
        <dbReference type="ARBA" id="ARBA00000085"/>
    </source>
</evidence>
<evidence type="ECO:0000256" key="8">
    <source>
        <dbReference type="ARBA" id="ARBA00022777"/>
    </source>
</evidence>
<evidence type="ECO:0000256" key="4">
    <source>
        <dbReference type="ARBA" id="ARBA00022475"/>
    </source>
</evidence>
<protein>
    <recommendedName>
        <fullName evidence="3">histidine kinase</fullName>
        <ecNumber evidence="3">2.7.13.3</ecNumber>
    </recommendedName>
</protein>
<evidence type="ECO:0000259" key="12">
    <source>
        <dbReference type="PROSITE" id="PS50109"/>
    </source>
</evidence>
<evidence type="ECO:0000256" key="6">
    <source>
        <dbReference type="ARBA" id="ARBA00022679"/>
    </source>
</evidence>
<gene>
    <name evidence="13" type="ORF">S12H4_41112</name>
</gene>
<dbReference type="Gene3D" id="1.10.287.130">
    <property type="match status" value="1"/>
</dbReference>
<dbReference type="Gene3D" id="3.30.565.10">
    <property type="entry name" value="Histidine kinase-like ATPase, C-terminal domain"/>
    <property type="match status" value="1"/>
</dbReference>
<dbReference type="InterPro" id="IPR036097">
    <property type="entry name" value="HisK_dim/P_sf"/>
</dbReference>
<keyword evidence="10" id="KW-0902">Two-component regulatory system</keyword>
<dbReference type="SUPFAM" id="SSF47384">
    <property type="entry name" value="Homodimeric domain of signal transducing histidine kinase"/>
    <property type="match status" value="1"/>
</dbReference>
<keyword evidence="8" id="KW-0418">Kinase</keyword>
<dbReference type="SUPFAM" id="SSF55874">
    <property type="entry name" value="ATPase domain of HSP90 chaperone/DNA topoisomerase II/histidine kinase"/>
    <property type="match status" value="1"/>
</dbReference>
<dbReference type="InterPro" id="IPR050736">
    <property type="entry name" value="Sensor_HK_Regulatory"/>
</dbReference>
<dbReference type="AlphaFoldDB" id="X1V1T1"/>
<keyword evidence="9" id="KW-0067">ATP-binding</keyword>
<comment type="subcellular location">
    <subcellularLocation>
        <location evidence="2">Cell membrane</location>
    </subcellularLocation>
</comment>
<keyword evidence="7" id="KW-0547">Nucleotide-binding</keyword>
<dbReference type="Pfam" id="PF00512">
    <property type="entry name" value="HisKA"/>
    <property type="match status" value="1"/>
</dbReference>
<dbReference type="SMART" id="SM00388">
    <property type="entry name" value="HisKA"/>
    <property type="match status" value="1"/>
</dbReference>
<evidence type="ECO:0000256" key="10">
    <source>
        <dbReference type="ARBA" id="ARBA00023012"/>
    </source>
</evidence>
<dbReference type="Pfam" id="PF02518">
    <property type="entry name" value="HATPase_c"/>
    <property type="match status" value="1"/>
</dbReference>
<comment type="catalytic activity">
    <reaction evidence="1">
        <text>ATP + protein L-histidine = ADP + protein N-phospho-L-histidine.</text>
        <dbReference type="EC" id="2.7.13.3"/>
    </reaction>
</comment>
<dbReference type="GO" id="GO:0000155">
    <property type="term" value="F:phosphorelay sensor kinase activity"/>
    <property type="evidence" value="ECO:0007669"/>
    <property type="project" value="InterPro"/>
</dbReference>
<accession>X1V1T1</accession>
<dbReference type="PANTHER" id="PTHR43711">
    <property type="entry name" value="TWO-COMPONENT HISTIDINE KINASE"/>
    <property type="match status" value="1"/>
</dbReference>
<dbReference type="GO" id="GO:0005886">
    <property type="term" value="C:plasma membrane"/>
    <property type="evidence" value="ECO:0007669"/>
    <property type="project" value="UniProtKB-SubCell"/>
</dbReference>
<keyword evidence="4" id="KW-1003">Cell membrane</keyword>
<name>X1V1T1_9ZZZZ</name>
<evidence type="ECO:0000256" key="11">
    <source>
        <dbReference type="ARBA" id="ARBA00023136"/>
    </source>
</evidence>
<dbReference type="EC" id="2.7.13.3" evidence="3"/>
<feature type="domain" description="Histidine kinase" evidence="12">
    <location>
        <begin position="1"/>
        <end position="216"/>
    </location>
</feature>